<evidence type="ECO:0000256" key="7">
    <source>
        <dbReference type="ARBA" id="ARBA00022630"/>
    </source>
</evidence>
<evidence type="ECO:0000313" key="18">
    <source>
        <dbReference type="Proteomes" id="UP000321062"/>
    </source>
</evidence>
<dbReference type="InterPro" id="IPR035965">
    <property type="entry name" value="PAS-like_dom_sf"/>
</dbReference>
<keyword evidence="4" id="KW-0600">Photoreceptor protein</keyword>
<protein>
    <recommendedName>
        <fullName evidence="3">Blue-light-activated histidine kinase</fullName>
        <ecNumber evidence="2">2.7.13.3</ecNumber>
    </recommendedName>
</protein>
<evidence type="ECO:0000256" key="2">
    <source>
        <dbReference type="ARBA" id="ARBA00012438"/>
    </source>
</evidence>
<keyword evidence="13" id="KW-0067">ATP-binding</keyword>
<dbReference type="Proteomes" id="UP000321062">
    <property type="component" value="Chromosome"/>
</dbReference>
<evidence type="ECO:0000256" key="6">
    <source>
        <dbReference type="ARBA" id="ARBA00022606"/>
    </source>
</evidence>
<name>A0A5B9DN23_9HYPH</name>
<evidence type="ECO:0000256" key="12">
    <source>
        <dbReference type="ARBA" id="ARBA00022777"/>
    </source>
</evidence>
<reference evidence="17 18" key="1">
    <citation type="journal article" date="2015" name="Int. J. Syst. Evol. Microbiol.">
        <title>Youhaiella tibetensis gen. nov., sp. nov., isolated from subsurface sediment.</title>
        <authorList>
            <person name="Wang Y.X."/>
            <person name="Huang F.Q."/>
            <person name="Nogi Y."/>
            <person name="Pang S.J."/>
            <person name="Wang P.K."/>
            <person name="Lv J."/>
        </authorList>
    </citation>
    <scope>NUCLEOTIDE SEQUENCE [LARGE SCALE GENOMIC DNA]</scope>
    <source>
        <strain evidence="18">fig4</strain>
    </source>
</reference>
<comment type="catalytic activity">
    <reaction evidence="1">
        <text>ATP + protein L-histidine = ADP + protein N-phospho-L-histidine.</text>
        <dbReference type="EC" id="2.7.13.3"/>
    </reaction>
</comment>
<dbReference type="InterPro" id="IPR036890">
    <property type="entry name" value="HATPase_C_sf"/>
</dbReference>
<keyword evidence="8" id="KW-0288">FMN</keyword>
<dbReference type="SMART" id="SM00911">
    <property type="entry name" value="HWE_HK"/>
    <property type="match status" value="1"/>
</dbReference>
<dbReference type="EMBL" id="CP041690">
    <property type="protein sequence ID" value="QEE20523.1"/>
    <property type="molecule type" value="Genomic_DNA"/>
</dbReference>
<keyword evidence="7" id="KW-0285">Flavoprotein</keyword>
<evidence type="ECO:0000256" key="10">
    <source>
        <dbReference type="ARBA" id="ARBA00022737"/>
    </source>
</evidence>
<dbReference type="InterPro" id="IPR000014">
    <property type="entry name" value="PAS"/>
</dbReference>
<evidence type="ECO:0000313" key="17">
    <source>
        <dbReference type="EMBL" id="QEE20523.1"/>
    </source>
</evidence>
<evidence type="ECO:0000256" key="15">
    <source>
        <dbReference type="ARBA" id="ARBA00023026"/>
    </source>
</evidence>
<dbReference type="EC" id="2.7.13.3" evidence="2"/>
<dbReference type="GO" id="GO:0004673">
    <property type="term" value="F:protein histidine kinase activity"/>
    <property type="evidence" value="ECO:0007669"/>
    <property type="project" value="UniProtKB-EC"/>
</dbReference>
<dbReference type="RefSeq" id="WP_147655964.1">
    <property type="nucleotide sequence ID" value="NZ_BMFM01000001.1"/>
</dbReference>
<dbReference type="InterPro" id="IPR011102">
    <property type="entry name" value="Sig_transdc_His_kinase_HWE"/>
</dbReference>
<dbReference type="InterPro" id="IPR001610">
    <property type="entry name" value="PAC"/>
</dbReference>
<evidence type="ECO:0000256" key="3">
    <source>
        <dbReference type="ARBA" id="ARBA00021740"/>
    </source>
</evidence>
<dbReference type="Pfam" id="PF08448">
    <property type="entry name" value="PAS_4"/>
    <property type="match status" value="1"/>
</dbReference>
<evidence type="ECO:0000256" key="13">
    <source>
        <dbReference type="ARBA" id="ARBA00022840"/>
    </source>
</evidence>
<evidence type="ECO:0000256" key="9">
    <source>
        <dbReference type="ARBA" id="ARBA00022679"/>
    </source>
</evidence>
<evidence type="ECO:0000256" key="8">
    <source>
        <dbReference type="ARBA" id="ARBA00022643"/>
    </source>
</evidence>
<organism evidence="17 18">
    <name type="scientific">Paradevosia tibetensis</name>
    <dbReference type="NCBI Taxonomy" id="1447062"/>
    <lineage>
        <taxon>Bacteria</taxon>
        <taxon>Pseudomonadati</taxon>
        <taxon>Pseudomonadota</taxon>
        <taxon>Alphaproteobacteria</taxon>
        <taxon>Hyphomicrobiales</taxon>
        <taxon>Devosiaceae</taxon>
        <taxon>Paradevosia</taxon>
    </lineage>
</organism>
<keyword evidence="14" id="KW-0157">Chromophore</keyword>
<accession>A0A5B9DN23</accession>
<proteinExistence type="predicted"/>
<keyword evidence="11" id="KW-0547">Nucleotide-binding</keyword>
<dbReference type="Pfam" id="PF07536">
    <property type="entry name" value="HWE_HK"/>
    <property type="match status" value="1"/>
</dbReference>
<keyword evidence="15" id="KW-0843">Virulence</keyword>
<dbReference type="PANTHER" id="PTHR41523:SF8">
    <property type="entry name" value="ETHYLENE RESPONSE SENSOR PROTEIN"/>
    <property type="match status" value="1"/>
</dbReference>
<dbReference type="SMART" id="SM00086">
    <property type="entry name" value="PAC"/>
    <property type="match status" value="2"/>
</dbReference>
<keyword evidence="5" id="KW-0597">Phosphoprotein</keyword>
<keyword evidence="16" id="KW-0675">Receptor</keyword>
<dbReference type="InterPro" id="IPR000700">
    <property type="entry name" value="PAS-assoc_C"/>
</dbReference>
<dbReference type="SMART" id="SM00091">
    <property type="entry name" value="PAS"/>
    <property type="match status" value="1"/>
</dbReference>
<keyword evidence="18" id="KW-1185">Reference proteome</keyword>
<dbReference type="InterPro" id="IPR013656">
    <property type="entry name" value="PAS_4"/>
</dbReference>
<evidence type="ECO:0000256" key="16">
    <source>
        <dbReference type="ARBA" id="ARBA00023170"/>
    </source>
</evidence>
<dbReference type="OrthoDB" id="7185134at2"/>
<gene>
    <name evidence="17" type="ORF">FNA67_10230</name>
</gene>
<evidence type="ECO:0000256" key="4">
    <source>
        <dbReference type="ARBA" id="ARBA00022543"/>
    </source>
</evidence>
<keyword evidence="6" id="KW-0716">Sensory transduction</keyword>
<dbReference type="CDD" id="cd00130">
    <property type="entry name" value="PAS"/>
    <property type="match status" value="1"/>
</dbReference>
<dbReference type="PROSITE" id="PS50113">
    <property type="entry name" value="PAC"/>
    <property type="match status" value="2"/>
</dbReference>
<dbReference type="Gene3D" id="3.30.565.10">
    <property type="entry name" value="Histidine kinase-like ATPase, C-terminal domain"/>
    <property type="match status" value="1"/>
</dbReference>
<evidence type="ECO:0000256" key="11">
    <source>
        <dbReference type="ARBA" id="ARBA00022741"/>
    </source>
</evidence>
<dbReference type="PANTHER" id="PTHR41523">
    <property type="entry name" value="TWO-COMPONENT SYSTEM SENSOR PROTEIN"/>
    <property type="match status" value="1"/>
</dbReference>
<evidence type="ECO:0000256" key="5">
    <source>
        <dbReference type="ARBA" id="ARBA00022553"/>
    </source>
</evidence>
<dbReference type="GO" id="GO:0005524">
    <property type="term" value="F:ATP binding"/>
    <property type="evidence" value="ECO:0007669"/>
    <property type="project" value="UniProtKB-KW"/>
</dbReference>
<dbReference type="Gene3D" id="3.30.450.20">
    <property type="entry name" value="PAS domain"/>
    <property type="match status" value="2"/>
</dbReference>
<dbReference type="SUPFAM" id="SSF55785">
    <property type="entry name" value="PYP-like sensor domain (PAS domain)"/>
    <property type="match status" value="2"/>
</dbReference>
<dbReference type="NCBIfam" id="TIGR00229">
    <property type="entry name" value="sensory_box"/>
    <property type="match status" value="1"/>
</dbReference>
<keyword evidence="10" id="KW-0677">Repeat</keyword>
<dbReference type="PROSITE" id="PS50112">
    <property type="entry name" value="PAS"/>
    <property type="match status" value="1"/>
</dbReference>
<keyword evidence="9" id="KW-0808">Transferase</keyword>
<sequence length="487" mass="53064">MSDRVPGAPDPGEIATRVRNFDWASTSLGPMASWPSQLRAAIDIALASQAQIVLFCGPEFLAVYNDAYAPTIGTKHPAALGRPASEHWSELWDDLEPLLRRVADSGETVFARDRAFYIERGAGPETVFFDISYSPVRDDKGEVVAIFCVVSETTDRVGYEAKLNRLASIVSSSQDAILGIDLDLTVTDWNDGAEKLYGFARDEIVGKSVTALIPPDRLDEEARIIEQIKAGGHVEPHETVRMNKDGRPVDVSLSVSPIHDARGRVVGASKIARDISDRKAAEQAQKVLVGELNHRVKNLLATVLAIARQTFRNVEDLDASRSSFEARLLNLAKAHDLLTTSGWEKASLQQVVENALAPFSSSRIDVAGPPLKLQPKAAVAVALILHELATNASKYGALSTPDGRVSVTWTVEDEGEARFRLSWREAGGPPVVAPARKGFGSRLIESMVFQLDGTFELTYEPDGVSCRIDAPLSSDWRDTDLDLVDQK</sequence>
<dbReference type="Pfam" id="PF13426">
    <property type="entry name" value="PAS_9"/>
    <property type="match status" value="1"/>
</dbReference>
<evidence type="ECO:0000256" key="1">
    <source>
        <dbReference type="ARBA" id="ARBA00000085"/>
    </source>
</evidence>
<evidence type="ECO:0000256" key="14">
    <source>
        <dbReference type="ARBA" id="ARBA00022991"/>
    </source>
</evidence>
<dbReference type="KEGG" id="yti:FNA67_10230"/>
<dbReference type="GO" id="GO:0009881">
    <property type="term" value="F:photoreceptor activity"/>
    <property type="evidence" value="ECO:0007669"/>
    <property type="project" value="UniProtKB-KW"/>
</dbReference>
<keyword evidence="12" id="KW-0418">Kinase</keyword>
<dbReference type="AlphaFoldDB" id="A0A5B9DN23"/>